<dbReference type="EC" id="4.1.1.76" evidence="1"/>
<dbReference type="Proteomes" id="UP000066042">
    <property type="component" value="Chromosome"/>
</dbReference>
<organism evidence="1 2">
    <name type="scientific">Thermococcus barophilus</name>
    <dbReference type="NCBI Taxonomy" id="55802"/>
    <lineage>
        <taxon>Archaea</taxon>
        <taxon>Methanobacteriati</taxon>
        <taxon>Methanobacteriota</taxon>
        <taxon>Thermococci</taxon>
        <taxon>Thermococcales</taxon>
        <taxon>Thermococcaceae</taxon>
        <taxon>Thermococcus</taxon>
    </lineage>
</organism>
<dbReference type="GO" id="GO:0047436">
    <property type="term" value="F:arylmalonate decarboxylase activity"/>
    <property type="evidence" value="ECO:0007669"/>
    <property type="project" value="UniProtKB-EC"/>
</dbReference>
<keyword evidence="1" id="KW-0456">Lyase</keyword>
<dbReference type="GeneID" id="26136487"/>
<sequence>MYGWRLRIGLIVPSSNTTMEPEFWKMAPKGISIHTARMNLTDVTEEALIKMEAYARDAAKRLADAEVDIIMYGCTTGSLVKGKGYDKQISQELERHSEIKTITTSTAVLEALKELEISKVAVATPYIDDVNAKEKQFLEDNGIEVVRIKGLGIVKNTEIGRQEPWVAYNLAKRVYTPDIDGVFISCTNFRTIEIIDALERDLGVPVITSNQASMWFTLKNIGIREDYCEYGILMKEHL</sequence>
<evidence type="ECO:0000313" key="1">
    <source>
        <dbReference type="EMBL" id="ALM75159.1"/>
    </source>
</evidence>
<dbReference type="Gene3D" id="3.40.50.12500">
    <property type="match status" value="1"/>
</dbReference>
<dbReference type="InterPro" id="IPR026286">
    <property type="entry name" value="MaiA/AMDase"/>
</dbReference>
<dbReference type="STRING" id="55802.TBCH5v1_1235"/>
<dbReference type="PANTHER" id="PTHR40267">
    <property type="entry name" value="BLR3294 PROTEIN"/>
    <property type="match status" value="1"/>
</dbReference>
<dbReference type="PIRSF" id="PIRSF015736">
    <property type="entry name" value="MI"/>
    <property type="match status" value="1"/>
</dbReference>
<dbReference type="EMBL" id="CP013050">
    <property type="protein sequence ID" value="ALM75159.1"/>
    <property type="molecule type" value="Genomic_DNA"/>
</dbReference>
<dbReference type="InterPro" id="IPR053714">
    <property type="entry name" value="Iso_Racemase_Enz_sf"/>
</dbReference>
<reference evidence="1 2" key="1">
    <citation type="journal article" date="2016" name="Genome Announc.">
        <title>Complete genome sequence of the hyperthermophilic and piezophilic archaeon Thermococcus barophilus Ch5, capable of growth at the expense of hydrogenogenesis from carbon monoxide and formate.</title>
        <authorList>
            <person name="Oger P."/>
            <person name="Sokolova T.G."/>
            <person name="Kozhevnikova D.A."/>
            <person name="Taranov E.A."/>
            <person name="Vannier P."/>
            <person name="Lee H.S."/>
            <person name="Kwon K.K."/>
            <person name="Kang S.G."/>
            <person name="Lee J.H."/>
            <person name="Bonch-Osmolovskaya E.A."/>
            <person name="Lebedinsky A.V."/>
        </authorList>
    </citation>
    <scope>NUCLEOTIDE SEQUENCE [LARGE SCALE GENOMIC DNA]</scope>
    <source>
        <strain evidence="2">Ch5</strain>
    </source>
</reference>
<evidence type="ECO:0000313" key="2">
    <source>
        <dbReference type="Proteomes" id="UP000066042"/>
    </source>
</evidence>
<gene>
    <name evidence="1" type="ORF">TBCH5v1_1235</name>
</gene>
<dbReference type="PATRIC" id="fig|55802.8.peg.1215"/>
<dbReference type="PANTHER" id="PTHR40267:SF1">
    <property type="entry name" value="BLR3294 PROTEIN"/>
    <property type="match status" value="1"/>
</dbReference>
<proteinExistence type="predicted"/>
<accession>A0A0S1XBM6</accession>
<protein>
    <submittedName>
        <fullName evidence="1">Arylmalonate decarboxylase</fullName>
        <ecNumber evidence="1">4.1.1.76</ecNumber>
    </submittedName>
</protein>
<dbReference type="AlphaFoldDB" id="A0A0S1XBM6"/>
<dbReference type="RefSeq" id="WP_056933866.1">
    <property type="nucleotide sequence ID" value="NZ_CP013050.1"/>
</dbReference>
<name>A0A0S1XBM6_THEBA</name>
<dbReference type="Pfam" id="PF17645">
    <property type="entry name" value="Amdase"/>
    <property type="match status" value="1"/>
</dbReference>